<dbReference type="AlphaFoldDB" id="A0A151WIW6"/>
<keyword evidence="1" id="KW-0472">Membrane</keyword>
<feature type="transmembrane region" description="Helical" evidence="1">
    <location>
        <begin position="6"/>
        <end position="24"/>
    </location>
</feature>
<feature type="transmembrane region" description="Helical" evidence="1">
    <location>
        <begin position="121"/>
        <end position="146"/>
    </location>
</feature>
<feature type="transmembrane region" description="Helical" evidence="1">
    <location>
        <begin position="166"/>
        <end position="184"/>
    </location>
</feature>
<protein>
    <recommendedName>
        <fullName evidence="4">Gustatory receptor</fullName>
    </recommendedName>
</protein>
<organism evidence="2 3">
    <name type="scientific">Mycetomoellerius zeteki</name>
    <dbReference type="NCBI Taxonomy" id="64791"/>
    <lineage>
        <taxon>Eukaryota</taxon>
        <taxon>Metazoa</taxon>
        <taxon>Ecdysozoa</taxon>
        <taxon>Arthropoda</taxon>
        <taxon>Hexapoda</taxon>
        <taxon>Insecta</taxon>
        <taxon>Pterygota</taxon>
        <taxon>Neoptera</taxon>
        <taxon>Endopterygota</taxon>
        <taxon>Hymenoptera</taxon>
        <taxon>Apocrita</taxon>
        <taxon>Aculeata</taxon>
        <taxon>Formicoidea</taxon>
        <taxon>Formicidae</taxon>
        <taxon>Myrmicinae</taxon>
        <taxon>Mycetomoellerius</taxon>
    </lineage>
</organism>
<proteinExistence type="predicted"/>
<evidence type="ECO:0000313" key="3">
    <source>
        <dbReference type="Proteomes" id="UP000075809"/>
    </source>
</evidence>
<evidence type="ECO:0008006" key="4">
    <source>
        <dbReference type="Google" id="ProtNLM"/>
    </source>
</evidence>
<name>A0A151WIW6_9HYME</name>
<feature type="transmembrane region" description="Helical" evidence="1">
    <location>
        <begin position="31"/>
        <end position="55"/>
    </location>
</feature>
<dbReference type="EMBL" id="KQ983081">
    <property type="protein sequence ID" value="KYQ47740.1"/>
    <property type="molecule type" value="Genomic_DNA"/>
</dbReference>
<dbReference type="Proteomes" id="UP000075809">
    <property type="component" value="Unassembled WGS sequence"/>
</dbReference>
<feature type="transmembrane region" description="Helical" evidence="1">
    <location>
        <begin position="67"/>
        <end position="88"/>
    </location>
</feature>
<keyword evidence="1" id="KW-1133">Transmembrane helix</keyword>
<gene>
    <name evidence="2" type="ORF">ALC60_13232</name>
</gene>
<evidence type="ECO:0000256" key="1">
    <source>
        <dbReference type="SAM" id="Phobius"/>
    </source>
</evidence>
<keyword evidence="1" id="KW-0812">Transmembrane</keyword>
<keyword evidence="3" id="KW-1185">Reference proteome</keyword>
<evidence type="ECO:0000313" key="2">
    <source>
        <dbReference type="EMBL" id="KYQ47740.1"/>
    </source>
</evidence>
<sequence>MTKTLQAALAPLMIIGSFCNLGLFEYPLGHSWLYLSCLYFLVIWSFLTYSVYYPVYSKVGRLLHPTIILAKITILIAAITSILVSFFYSKELKMCLRELSLVDDVMEAVGAPKEYQRLRKWIIRITILWIVYVFQNLVEVIYYNWFILDSDFDTICGMCSLNYPDLIHVLNALIWGTILGYTSSRFHQVNGRLHILYSYLFENNAYYRGQNRSIVVCQWITEPVDRKQYMWILM</sequence>
<accession>A0A151WIW6</accession>
<reference evidence="2 3" key="1">
    <citation type="submission" date="2015-09" db="EMBL/GenBank/DDBJ databases">
        <title>Trachymyrmex zeteki WGS genome.</title>
        <authorList>
            <person name="Nygaard S."/>
            <person name="Hu H."/>
            <person name="Boomsma J."/>
            <person name="Zhang G."/>
        </authorList>
    </citation>
    <scope>NUCLEOTIDE SEQUENCE [LARGE SCALE GENOMIC DNA]</scope>
    <source>
        <strain evidence="2">Tzet28-1</strain>
        <tissue evidence="2">Whole body</tissue>
    </source>
</reference>